<accession>A0A445L6D3</accession>
<dbReference type="Pfam" id="PF00168">
    <property type="entry name" value="C2"/>
    <property type="match status" value="1"/>
</dbReference>
<name>A0A445L6D3_GLYSO</name>
<dbReference type="PANTHER" id="PTHR32246">
    <property type="entry name" value="INGRESSION PROTEIN FIC1"/>
    <property type="match status" value="1"/>
</dbReference>
<sequence>MQTFRGNKRVHMEAKPQARTLEITVMSGENICVDRSSGAENVYVVVRAESLNSCTTKTVNEDKGVHAWNEKLLLDIPTHARSVTFEVQCKKYKGVRPIGVARIALSDFLSNDTKIVSESVPQMYCYGLRNWEGRQNGVIHFSVKVVSLAGDKYLCSETKQEKDIIGIEHSSLVELPKCSCLKFFFPIFRWR</sequence>
<dbReference type="Proteomes" id="UP000289340">
    <property type="component" value="Chromosome 3"/>
</dbReference>
<dbReference type="InterPro" id="IPR035892">
    <property type="entry name" value="C2_domain_sf"/>
</dbReference>
<evidence type="ECO:0000313" key="3">
    <source>
        <dbReference type="Proteomes" id="UP000289340"/>
    </source>
</evidence>
<proteinExistence type="predicted"/>
<evidence type="ECO:0000313" key="2">
    <source>
        <dbReference type="EMBL" id="RZC18688.1"/>
    </source>
</evidence>
<feature type="domain" description="C2" evidence="1">
    <location>
        <begin position="4"/>
        <end position="120"/>
    </location>
</feature>
<protein>
    <recommendedName>
        <fullName evidence="1">C2 domain-containing protein</fullName>
    </recommendedName>
</protein>
<dbReference type="Gene3D" id="2.60.40.150">
    <property type="entry name" value="C2 domain"/>
    <property type="match status" value="1"/>
</dbReference>
<dbReference type="SMART" id="SM00239">
    <property type="entry name" value="C2"/>
    <property type="match status" value="1"/>
</dbReference>
<dbReference type="PANTHER" id="PTHR32246:SF64">
    <property type="entry name" value="C2 DOMAIN PROTEIN"/>
    <property type="match status" value="1"/>
</dbReference>
<organism evidence="2 3">
    <name type="scientific">Glycine soja</name>
    <name type="common">Wild soybean</name>
    <dbReference type="NCBI Taxonomy" id="3848"/>
    <lineage>
        <taxon>Eukaryota</taxon>
        <taxon>Viridiplantae</taxon>
        <taxon>Streptophyta</taxon>
        <taxon>Embryophyta</taxon>
        <taxon>Tracheophyta</taxon>
        <taxon>Spermatophyta</taxon>
        <taxon>Magnoliopsida</taxon>
        <taxon>eudicotyledons</taxon>
        <taxon>Gunneridae</taxon>
        <taxon>Pentapetalae</taxon>
        <taxon>rosids</taxon>
        <taxon>fabids</taxon>
        <taxon>Fabales</taxon>
        <taxon>Fabaceae</taxon>
        <taxon>Papilionoideae</taxon>
        <taxon>50 kb inversion clade</taxon>
        <taxon>NPAAA clade</taxon>
        <taxon>indigoferoid/millettioid clade</taxon>
        <taxon>Phaseoleae</taxon>
        <taxon>Glycine</taxon>
        <taxon>Glycine subgen. Soja</taxon>
    </lineage>
</organism>
<dbReference type="PROSITE" id="PS50004">
    <property type="entry name" value="C2"/>
    <property type="match status" value="1"/>
</dbReference>
<keyword evidence="3" id="KW-1185">Reference proteome</keyword>
<reference evidence="2 3" key="1">
    <citation type="submission" date="2018-09" db="EMBL/GenBank/DDBJ databases">
        <title>A high-quality reference genome of wild soybean provides a powerful tool to mine soybean genomes.</title>
        <authorList>
            <person name="Xie M."/>
            <person name="Chung C.Y.L."/>
            <person name="Li M.-W."/>
            <person name="Wong F.-L."/>
            <person name="Chan T.-F."/>
            <person name="Lam H.-M."/>
        </authorList>
    </citation>
    <scope>NUCLEOTIDE SEQUENCE [LARGE SCALE GENOMIC DNA]</scope>
    <source>
        <strain evidence="3">cv. W05</strain>
        <tissue evidence="2">Hypocotyl of etiolated seedlings</tissue>
    </source>
</reference>
<dbReference type="InterPro" id="IPR044750">
    <property type="entry name" value="C2_SRC2/BAP"/>
</dbReference>
<dbReference type="SUPFAM" id="SSF49562">
    <property type="entry name" value="C2 domain (Calcium/lipid-binding domain, CaLB)"/>
    <property type="match status" value="1"/>
</dbReference>
<dbReference type="EMBL" id="QZWG01000003">
    <property type="protein sequence ID" value="RZC18688.1"/>
    <property type="molecule type" value="Genomic_DNA"/>
</dbReference>
<evidence type="ECO:0000259" key="1">
    <source>
        <dbReference type="PROSITE" id="PS50004"/>
    </source>
</evidence>
<dbReference type="AlphaFoldDB" id="A0A445L6D3"/>
<comment type="caution">
    <text evidence="2">The sequence shown here is derived from an EMBL/GenBank/DDBJ whole genome shotgun (WGS) entry which is preliminary data.</text>
</comment>
<dbReference type="GO" id="GO:0006952">
    <property type="term" value="P:defense response"/>
    <property type="evidence" value="ECO:0007669"/>
    <property type="project" value="InterPro"/>
</dbReference>
<dbReference type="CDD" id="cd04051">
    <property type="entry name" value="C2_SRC2_like"/>
    <property type="match status" value="1"/>
</dbReference>
<dbReference type="InterPro" id="IPR000008">
    <property type="entry name" value="C2_dom"/>
</dbReference>
<gene>
    <name evidence="2" type="ORF">D0Y65_005780</name>
</gene>